<sequence>MIDEEDEDYDRPADILEKTNKVREIFAGLNLSDTARKVFEYRFFHGEMFCDWPGPETEKELFDTYYKVVSLIKEKLNGNSLF</sequence>
<name>A0A644Z9W4_9ZZZZ</name>
<accession>A0A644Z9W4</accession>
<comment type="caution">
    <text evidence="1">The sequence shown here is derived from an EMBL/GenBank/DDBJ whole genome shotgun (WGS) entry which is preliminary data.</text>
</comment>
<reference evidence="1" key="1">
    <citation type="submission" date="2019-08" db="EMBL/GenBank/DDBJ databases">
        <authorList>
            <person name="Kucharzyk K."/>
            <person name="Murdoch R.W."/>
            <person name="Higgins S."/>
            <person name="Loffler F."/>
        </authorList>
    </citation>
    <scope>NUCLEOTIDE SEQUENCE</scope>
</reference>
<organism evidence="1">
    <name type="scientific">bioreactor metagenome</name>
    <dbReference type="NCBI Taxonomy" id="1076179"/>
    <lineage>
        <taxon>unclassified sequences</taxon>
        <taxon>metagenomes</taxon>
        <taxon>ecological metagenomes</taxon>
    </lineage>
</organism>
<evidence type="ECO:0000313" key="1">
    <source>
        <dbReference type="EMBL" id="MPM34674.1"/>
    </source>
</evidence>
<gene>
    <name evidence="1" type="ORF">SDC9_81261</name>
</gene>
<dbReference type="EMBL" id="VSSQ01007045">
    <property type="protein sequence ID" value="MPM34674.1"/>
    <property type="molecule type" value="Genomic_DNA"/>
</dbReference>
<proteinExistence type="predicted"/>
<dbReference type="AlphaFoldDB" id="A0A644Z9W4"/>
<protein>
    <submittedName>
        <fullName evidence="1">Uncharacterized protein</fullName>
    </submittedName>
</protein>